<dbReference type="RefSeq" id="XP_046069692.1">
    <property type="nucleotide sequence ID" value="XM_046218493.1"/>
</dbReference>
<dbReference type="InterPro" id="IPR002347">
    <property type="entry name" value="SDR_fam"/>
</dbReference>
<keyword evidence="3" id="KW-1185">Reference proteome</keyword>
<dbReference type="GeneID" id="70248780"/>
<protein>
    <submittedName>
        <fullName evidence="2">Short-chain dehydrogenase/reductase family protein</fullName>
    </submittedName>
</protein>
<dbReference type="Gene3D" id="3.40.50.720">
    <property type="entry name" value="NAD(P)-binding Rossmann-like Domain"/>
    <property type="match status" value="1"/>
</dbReference>
<dbReference type="Pfam" id="PF00106">
    <property type="entry name" value="adh_short"/>
    <property type="match status" value="1"/>
</dbReference>
<dbReference type="EMBL" id="JAJTJA010000009">
    <property type="protein sequence ID" value="KAH8694022.1"/>
    <property type="molecule type" value="Genomic_DNA"/>
</dbReference>
<proteinExistence type="predicted"/>
<comment type="caution">
    <text evidence="2">The sequence shown here is derived from an EMBL/GenBank/DDBJ whole genome shotgun (WGS) entry which is preliminary data.</text>
</comment>
<organism evidence="2 3">
    <name type="scientific">Talaromyces proteolyticus</name>
    <dbReference type="NCBI Taxonomy" id="1131652"/>
    <lineage>
        <taxon>Eukaryota</taxon>
        <taxon>Fungi</taxon>
        <taxon>Dikarya</taxon>
        <taxon>Ascomycota</taxon>
        <taxon>Pezizomycotina</taxon>
        <taxon>Eurotiomycetes</taxon>
        <taxon>Eurotiomycetidae</taxon>
        <taxon>Eurotiales</taxon>
        <taxon>Trichocomaceae</taxon>
        <taxon>Talaromyces</taxon>
        <taxon>Talaromyces sect. Bacilispori</taxon>
    </lineage>
</organism>
<sequence>MSSLLKLWHAKHYPPRDPTDASFEGKTVLITGATAGLGFQASLKVLRQGASMLILGSRDLERGRSAKHELERRTGRTGVVQVWPLDMSSFHSVQEFAARVYREIPDQRLHIALLNAGVMHREHVLSCDGWEDTLQVNTLSTTLLALLLLPKLQEGYLSQDPTHLVIVASGTVLRVKEKDFPMSATTGAGGILQYLTSRTVGPRARKRYAISKLLIEYVARRIAEMTRNPNGRLQVIVNTVKPGFCISSLGRKYSRWYERLAAGLFTKLFARSAEAGSRVLVSAAVQGVESHGRTWQGDGYMSESGTLLTGTAGKRLQSQAWSEIIEVLKEHAPEVSYFNKIHRDEQL</sequence>
<keyword evidence="1" id="KW-0560">Oxidoreductase</keyword>
<evidence type="ECO:0000313" key="2">
    <source>
        <dbReference type="EMBL" id="KAH8694022.1"/>
    </source>
</evidence>
<evidence type="ECO:0000313" key="3">
    <source>
        <dbReference type="Proteomes" id="UP001201262"/>
    </source>
</evidence>
<dbReference type="Proteomes" id="UP001201262">
    <property type="component" value="Unassembled WGS sequence"/>
</dbReference>
<dbReference type="InterPro" id="IPR036291">
    <property type="entry name" value="NAD(P)-bd_dom_sf"/>
</dbReference>
<gene>
    <name evidence="2" type="ORF">BGW36DRAFT_399204</name>
</gene>
<evidence type="ECO:0000256" key="1">
    <source>
        <dbReference type="ARBA" id="ARBA00023002"/>
    </source>
</evidence>
<accession>A0AAD4KRK0</accession>
<dbReference type="PANTHER" id="PTHR43157">
    <property type="entry name" value="PHOSPHATIDYLINOSITOL-GLYCAN BIOSYNTHESIS CLASS F PROTEIN-RELATED"/>
    <property type="match status" value="1"/>
</dbReference>
<dbReference type="PANTHER" id="PTHR43157:SF22">
    <property type="entry name" value="SHORT-CHAIN DEHYDROGENASE_REDUCTASE PHMF"/>
    <property type="match status" value="1"/>
</dbReference>
<dbReference type="AlphaFoldDB" id="A0AAD4KRK0"/>
<dbReference type="GO" id="GO:0016491">
    <property type="term" value="F:oxidoreductase activity"/>
    <property type="evidence" value="ECO:0007669"/>
    <property type="project" value="UniProtKB-KW"/>
</dbReference>
<name>A0AAD4KRK0_9EURO</name>
<dbReference type="PRINTS" id="PR00081">
    <property type="entry name" value="GDHRDH"/>
</dbReference>
<dbReference type="SUPFAM" id="SSF51735">
    <property type="entry name" value="NAD(P)-binding Rossmann-fold domains"/>
    <property type="match status" value="1"/>
</dbReference>
<reference evidence="2" key="1">
    <citation type="submission" date="2021-12" db="EMBL/GenBank/DDBJ databases">
        <title>Convergent genome expansion in fungi linked to evolution of root-endophyte symbiosis.</title>
        <authorList>
            <consortium name="DOE Joint Genome Institute"/>
            <person name="Ke Y.-H."/>
            <person name="Bonito G."/>
            <person name="Liao H.-L."/>
            <person name="Looney B."/>
            <person name="Rojas-Flechas A."/>
            <person name="Nash J."/>
            <person name="Hameed K."/>
            <person name="Schadt C."/>
            <person name="Martin F."/>
            <person name="Crous P.W."/>
            <person name="Miettinen O."/>
            <person name="Magnuson J.K."/>
            <person name="Labbe J."/>
            <person name="Jacobson D."/>
            <person name="Doktycz M.J."/>
            <person name="Veneault-Fourrey C."/>
            <person name="Kuo A."/>
            <person name="Mondo S."/>
            <person name="Calhoun S."/>
            <person name="Riley R."/>
            <person name="Ohm R."/>
            <person name="LaButti K."/>
            <person name="Andreopoulos B."/>
            <person name="Pangilinan J."/>
            <person name="Nolan M."/>
            <person name="Tritt A."/>
            <person name="Clum A."/>
            <person name="Lipzen A."/>
            <person name="Daum C."/>
            <person name="Barry K."/>
            <person name="Grigoriev I.V."/>
            <person name="Vilgalys R."/>
        </authorList>
    </citation>
    <scope>NUCLEOTIDE SEQUENCE</scope>
    <source>
        <strain evidence="2">PMI_201</strain>
    </source>
</reference>